<organism evidence="3 4">
    <name type="scientific">Leptospira soteropolitanensis</name>
    <dbReference type="NCBI Taxonomy" id="2950025"/>
    <lineage>
        <taxon>Bacteria</taxon>
        <taxon>Pseudomonadati</taxon>
        <taxon>Spirochaetota</taxon>
        <taxon>Spirochaetia</taxon>
        <taxon>Leptospirales</taxon>
        <taxon>Leptospiraceae</taxon>
        <taxon>Leptospira</taxon>
    </lineage>
</organism>
<keyword evidence="5" id="KW-1185">Reference proteome</keyword>
<accession>A0AAW5VHL1</accession>
<evidence type="ECO:0000313" key="4">
    <source>
        <dbReference type="Proteomes" id="UP001208540"/>
    </source>
</evidence>
<reference evidence="3 5" key="1">
    <citation type="submission" date="2022-06" db="EMBL/GenBank/DDBJ databases">
        <title>Leptospira isolates from biofilms formed at urban environments.</title>
        <authorList>
            <person name="Ribeiro P.S."/>
            <person name="Sousa T."/>
            <person name="Carvalho N."/>
            <person name="Aburjaile F."/>
            <person name="Neves F."/>
            <person name="Oliveira D."/>
            <person name="Blanco L."/>
            <person name="Lima J."/>
            <person name="Costa F."/>
            <person name="Brenig B."/>
            <person name="Soares S."/>
            <person name="Ramos R."/>
            <person name="Goes-Neto A."/>
            <person name="Matiuzzi M."/>
            <person name="Azevedo V."/>
            <person name="Ristow P."/>
        </authorList>
    </citation>
    <scope>NUCLEOTIDE SEQUENCE</scope>
    <source>
        <strain evidence="2 5">VSF19</strain>
        <strain evidence="3">VSF20</strain>
    </source>
</reference>
<keyword evidence="1" id="KW-1133">Transmembrane helix</keyword>
<name>A0AAW5VHL1_9LEPT</name>
<proteinExistence type="predicted"/>
<gene>
    <name evidence="2" type="ORF">ND861_08440</name>
    <name evidence="3" type="ORF">ND862_04795</name>
</gene>
<dbReference type="EMBL" id="JAMQPM010000002">
    <property type="protein sequence ID" value="MCW7526366.1"/>
    <property type="molecule type" value="Genomic_DNA"/>
</dbReference>
<dbReference type="Proteomes" id="UP001208912">
    <property type="component" value="Unassembled WGS sequence"/>
</dbReference>
<keyword evidence="1" id="KW-0472">Membrane</keyword>
<evidence type="ECO:0000313" key="5">
    <source>
        <dbReference type="Proteomes" id="UP001208912"/>
    </source>
</evidence>
<comment type="caution">
    <text evidence="3">The sequence shown here is derived from an EMBL/GenBank/DDBJ whole genome shotgun (WGS) entry which is preliminary data.</text>
</comment>
<keyword evidence="1" id="KW-0812">Transmembrane</keyword>
<sequence>MRFLDFLTPVPFFIFLFLCSVILSYKFRNLKTDVIPNPIPSVGTSETSQWEVAVVAPDGRIYTIPADSDNFIVFDPDNFVSATYNSGISGSNKWGDAVLSPNGKMYTIPHTND</sequence>
<dbReference type="AlphaFoldDB" id="A0AAW5VHL1"/>
<dbReference type="EMBL" id="JAMQPL010000002">
    <property type="protein sequence ID" value="MCW7529522.1"/>
    <property type="molecule type" value="Genomic_DNA"/>
</dbReference>
<protein>
    <submittedName>
        <fullName evidence="3">Uncharacterized protein</fullName>
    </submittedName>
</protein>
<evidence type="ECO:0000313" key="2">
    <source>
        <dbReference type="EMBL" id="MCW7526366.1"/>
    </source>
</evidence>
<dbReference type="Proteomes" id="UP001208540">
    <property type="component" value="Unassembled WGS sequence"/>
</dbReference>
<evidence type="ECO:0000313" key="3">
    <source>
        <dbReference type="EMBL" id="MCW7529522.1"/>
    </source>
</evidence>
<evidence type="ECO:0000256" key="1">
    <source>
        <dbReference type="SAM" id="Phobius"/>
    </source>
</evidence>
<dbReference type="RefSeq" id="WP_265351599.1">
    <property type="nucleotide sequence ID" value="NZ_JAMQPL010000002.1"/>
</dbReference>
<feature type="transmembrane region" description="Helical" evidence="1">
    <location>
        <begin position="6"/>
        <end position="25"/>
    </location>
</feature>